<dbReference type="PANTHER" id="PTHR43673">
    <property type="entry name" value="NAD(P)H NITROREDUCTASE YDGI-RELATED"/>
    <property type="match status" value="1"/>
</dbReference>
<evidence type="ECO:0000313" key="8">
    <source>
        <dbReference type="Proteomes" id="UP000033115"/>
    </source>
</evidence>
<dbReference type="RefSeq" id="WP_029161704.1">
    <property type="nucleotide sequence ID" value="NZ_CP009933.1"/>
</dbReference>
<evidence type="ECO:0000313" key="7">
    <source>
        <dbReference type="EMBL" id="AKA69692.1"/>
    </source>
</evidence>
<dbReference type="GO" id="GO:0016491">
    <property type="term" value="F:oxidoreductase activity"/>
    <property type="evidence" value="ECO:0007669"/>
    <property type="project" value="UniProtKB-KW"/>
</dbReference>
<proteinExistence type="inferred from homology"/>
<dbReference type="Proteomes" id="UP000033115">
    <property type="component" value="Chromosome"/>
</dbReference>
<dbReference type="EMBL" id="CP009933">
    <property type="protein sequence ID" value="AKA69692.1"/>
    <property type="molecule type" value="Genomic_DNA"/>
</dbReference>
<dbReference type="STRING" id="1548.CSCA_2567"/>
<dbReference type="KEGG" id="csq:CSCA_2567"/>
<dbReference type="HOGENOM" id="CLU_070764_7_0_9"/>
<sequence>MKITECINNRRSIRSFIDKEVKKDIIHELITLGTKAATGSGNEAWGFAVITDMDEMKQLSDDTKKYILENFEKYPYLKQYESWLTNEKFNIFYDAPCLLIIYGDTNSHWYTYDCTLAAGNIMLAASEYGIGTCWIGFGEHTLDTADFKSKHNVPSNYKLVCPMVLGYPKAQLTAPTRKPAPIFFHE</sequence>
<evidence type="ECO:0000256" key="4">
    <source>
        <dbReference type="ARBA" id="ARBA00022643"/>
    </source>
</evidence>
<keyword evidence="4" id="KW-0288">FMN</keyword>
<evidence type="ECO:0000256" key="1">
    <source>
        <dbReference type="ARBA" id="ARBA00001917"/>
    </source>
</evidence>
<evidence type="ECO:0000259" key="6">
    <source>
        <dbReference type="Pfam" id="PF00881"/>
    </source>
</evidence>
<dbReference type="SUPFAM" id="SSF55469">
    <property type="entry name" value="FMN-dependent nitroreductase-like"/>
    <property type="match status" value="1"/>
</dbReference>
<dbReference type="InterPro" id="IPR029479">
    <property type="entry name" value="Nitroreductase"/>
</dbReference>
<keyword evidence="8" id="KW-1185">Reference proteome</keyword>
<comment type="cofactor">
    <cofactor evidence="1">
        <name>FMN</name>
        <dbReference type="ChEBI" id="CHEBI:58210"/>
    </cofactor>
</comment>
<evidence type="ECO:0000256" key="5">
    <source>
        <dbReference type="ARBA" id="ARBA00023002"/>
    </source>
</evidence>
<accession>A0A0E3JNV6</accession>
<dbReference type="Pfam" id="PF00881">
    <property type="entry name" value="Nitroreductase"/>
    <property type="match status" value="1"/>
</dbReference>
<evidence type="ECO:0000256" key="2">
    <source>
        <dbReference type="ARBA" id="ARBA00007118"/>
    </source>
</evidence>
<dbReference type="PANTHER" id="PTHR43673:SF2">
    <property type="entry name" value="NITROREDUCTASE"/>
    <property type="match status" value="1"/>
</dbReference>
<keyword evidence="3" id="KW-0285">Flavoprotein</keyword>
<dbReference type="InterPro" id="IPR000415">
    <property type="entry name" value="Nitroreductase-like"/>
</dbReference>
<dbReference type="Gene3D" id="3.40.109.10">
    <property type="entry name" value="NADH Oxidase"/>
    <property type="match status" value="1"/>
</dbReference>
<evidence type="ECO:0000256" key="3">
    <source>
        <dbReference type="ARBA" id="ARBA00022630"/>
    </source>
</evidence>
<dbReference type="CDD" id="cd02136">
    <property type="entry name" value="PnbA_NfnB-like"/>
    <property type="match status" value="1"/>
</dbReference>
<reference evidence="7 8" key="1">
    <citation type="journal article" date="2015" name="J. Biotechnol.">
        <title>Complete genome sequence of a malodorant-producing acetogen, Clostridium scatologenes ATCC 25775(T).</title>
        <authorList>
            <person name="Zhu Z."/>
            <person name="Guo T."/>
            <person name="Zheng H."/>
            <person name="Song T."/>
            <person name="Ouyang P."/>
            <person name="Xie J."/>
        </authorList>
    </citation>
    <scope>NUCLEOTIDE SEQUENCE [LARGE SCALE GENOMIC DNA]</scope>
    <source>
        <strain evidence="7 8">ATCC 25775</strain>
    </source>
</reference>
<dbReference type="AlphaFoldDB" id="A0A0E3JNV6"/>
<gene>
    <name evidence="7" type="ORF">CSCA_2567</name>
</gene>
<name>A0A0E3JNV6_CLOSL</name>
<organism evidence="7 8">
    <name type="scientific">Clostridium scatologenes</name>
    <dbReference type="NCBI Taxonomy" id="1548"/>
    <lineage>
        <taxon>Bacteria</taxon>
        <taxon>Bacillati</taxon>
        <taxon>Bacillota</taxon>
        <taxon>Clostridia</taxon>
        <taxon>Eubacteriales</taxon>
        <taxon>Clostridiaceae</taxon>
        <taxon>Clostridium</taxon>
    </lineage>
</organism>
<protein>
    <submittedName>
        <fullName evidence="7">Nitroreductase</fullName>
    </submittedName>
</protein>
<feature type="domain" description="Nitroreductase" evidence="6">
    <location>
        <begin position="7"/>
        <end position="167"/>
    </location>
</feature>
<keyword evidence="5" id="KW-0560">Oxidoreductase</keyword>
<comment type="similarity">
    <text evidence="2">Belongs to the nitroreductase family.</text>
</comment>